<evidence type="ECO:0000313" key="1">
    <source>
        <dbReference type="EMBL" id="VTR97069.1"/>
    </source>
</evidence>
<sequence>MARKWGARFPWLEHDFESAAGYALWQLARKVSGEADPECGGRFAGLVRQAVKWAMIRRLDQEQTRNSVAFLPPLAITDPETGRPLSPLAFLAARDPEPGAALADADELATLFVRAELSERYRDVLTRRLGHEEQREEIAADLGVMEPGFGR</sequence>
<name>A0A6P2D7D8_9BACT</name>
<organism evidence="1 2">
    <name type="scientific">Gemmata massiliana</name>
    <dbReference type="NCBI Taxonomy" id="1210884"/>
    <lineage>
        <taxon>Bacteria</taxon>
        <taxon>Pseudomonadati</taxon>
        <taxon>Planctomycetota</taxon>
        <taxon>Planctomycetia</taxon>
        <taxon>Gemmatales</taxon>
        <taxon>Gemmataceae</taxon>
        <taxon>Gemmata</taxon>
    </lineage>
</organism>
<proteinExistence type="predicted"/>
<protein>
    <submittedName>
        <fullName evidence="1">Uncharacterized protein</fullName>
    </submittedName>
</protein>
<accession>A0A6P2D7D8</accession>
<dbReference type="Proteomes" id="UP000464178">
    <property type="component" value="Chromosome"/>
</dbReference>
<reference evidence="1 2" key="1">
    <citation type="submission" date="2019-05" db="EMBL/GenBank/DDBJ databases">
        <authorList>
            <consortium name="Science for Life Laboratories"/>
        </authorList>
    </citation>
    <scope>NUCLEOTIDE SEQUENCE [LARGE SCALE GENOMIC DNA]</scope>
    <source>
        <strain evidence="1">Soil9</strain>
    </source>
</reference>
<dbReference type="EMBL" id="LR593886">
    <property type="protein sequence ID" value="VTR97069.1"/>
    <property type="molecule type" value="Genomic_DNA"/>
</dbReference>
<gene>
    <name evidence="1" type="ORF">SOIL9_09050</name>
</gene>
<dbReference type="KEGG" id="gms:SOIL9_09050"/>
<evidence type="ECO:0000313" key="2">
    <source>
        <dbReference type="Proteomes" id="UP000464178"/>
    </source>
</evidence>
<keyword evidence="2" id="KW-1185">Reference proteome</keyword>
<dbReference type="RefSeq" id="WP_162671041.1">
    <property type="nucleotide sequence ID" value="NZ_LR593886.1"/>
</dbReference>
<dbReference type="AlphaFoldDB" id="A0A6P2D7D8"/>